<dbReference type="OrthoDB" id="8593964at2"/>
<gene>
    <name evidence="3" type="ORF">DFP86_11377</name>
</gene>
<evidence type="ECO:0000313" key="3">
    <source>
        <dbReference type="EMBL" id="TDR73570.1"/>
    </source>
</evidence>
<organism evidence="3 4">
    <name type="scientific">Paludibacterium purpuratum</name>
    <dbReference type="NCBI Taxonomy" id="1144873"/>
    <lineage>
        <taxon>Bacteria</taxon>
        <taxon>Pseudomonadati</taxon>
        <taxon>Pseudomonadota</taxon>
        <taxon>Betaproteobacteria</taxon>
        <taxon>Neisseriales</taxon>
        <taxon>Chromobacteriaceae</taxon>
        <taxon>Paludibacterium</taxon>
    </lineage>
</organism>
<proteinExistence type="predicted"/>
<comment type="caution">
    <text evidence="3">The sequence shown here is derived from an EMBL/GenBank/DDBJ whole genome shotgun (WGS) entry which is preliminary data.</text>
</comment>
<dbReference type="RefSeq" id="WP_133682809.1">
    <property type="nucleotide sequence ID" value="NZ_SNZP01000013.1"/>
</dbReference>
<evidence type="ECO:0000313" key="4">
    <source>
        <dbReference type="Proteomes" id="UP000295611"/>
    </source>
</evidence>
<evidence type="ECO:0000256" key="1">
    <source>
        <dbReference type="SAM" id="MobiDB-lite"/>
    </source>
</evidence>
<feature type="region of interest" description="Disordered" evidence="1">
    <location>
        <begin position="32"/>
        <end position="63"/>
    </location>
</feature>
<keyword evidence="2" id="KW-1133">Transmembrane helix</keyword>
<feature type="compositionally biased region" description="Polar residues" evidence="1">
    <location>
        <begin position="54"/>
        <end position="63"/>
    </location>
</feature>
<dbReference type="Proteomes" id="UP000295611">
    <property type="component" value="Unassembled WGS sequence"/>
</dbReference>
<accession>A0A4R7AZ82</accession>
<keyword evidence="2" id="KW-0812">Transmembrane</keyword>
<sequence length="63" mass="6688">MNLLHSTWFWGLIIAGPFATVVAILARLSRLEPPPTLPDRVVDSAADGADEALSPSSSSPEKD</sequence>
<evidence type="ECO:0000256" key="2">
    <source>
        <dbReference type="SAM" id="Phobius"/>
    </source>
</evidence>
<dbReference type="EMBL" id="SNZP01000013">
    <property type="protein sequence ID" value="TDR73570.1"/>
    <property type="molecule type" value="Genomic_DNA"/>
</dbReference>
<keyword evidence="4" id="KW-1185">Reference proteome</keyword>
<reference evidence="3 4" key="1">
    <citation type="submission" date="2019-03" db="EMBL/GenBank/DDBJ databases">
        <title>Genomic Encyclopedia of Type Strains, Phase III (KMG-III): the genomes of soil and plant-associated and newly described type strains.</title>
        <authorList>
            <person name="Whitman W."/>
        </authorList>
    </citation>
    <scope>NUCLEOTIDE SEQUENCE [LARGE SCALE GENOMIC DNA]</scope>
    <source>
        <strain evidence="3 4">CECT 8976</strain>
    </source>
</reference>
<protein>
    <submittedName>
        <fullName evidence="3">Uncharacterized protein</fullName>
    </submittedName>
</protein>
<feature type="transmembrane region" description="Helical" evidence="2">
    <location>
        <begin position="6"/>
        <end position="26"/>
    </location>
</feature>
<keyword evidence="2" id="KW-0472">Membrane</keyword>
<name>A0A4R7AZ82_9NEIS</name>
<dbReference type="AlphaFoldDB" id="A0A4R7AZ82"/>